<dbReference type="GO" id="GO:0008270">
    <property type="term" value="F:zinc ion binding"/>
    <property type="evidence" value="ECO:0007669"/>
    <property type="project" value="UniProtKB-KW"/>
</dbReference>
<protein>
    <recommendedName>
        <fullName evidence="2">DNL-type domain-containing protein</fullName>
    </recommendedName>
</protein>
<keyword evidence="1" id="KW-0863">Zinc-finger</keyword>
<dbReference type="GO" id="GO:0030150">
    <property type="term" value="P:protein import into mitochondrial matrix"/>
    <property type="evidence" value="ECO:0007669"/>
    <property type="project" value="TreeGrafter"/>
</dbReference>
<evidence type="ECO:0000313" key="4">
    <source>
        <dbReference type="Proteomes" id="UP001293254"/>
    </source>
</evidence>
<evidence type="ECO:0000256" key="1">
    <source>
        <dbReference type="PROSITE-ProRule" id="PRU00834"/>
    </source>
</evidence>
<keyword evidence="4" id="KW-1185">Reference proteome</keyword>
<proteinExistence type="predicted"/>
<dbReference type="PROSITE" id="PS51501">
    <property type="entry name" value="ZF_DNL"/>
    <property type="match status" value="1"/>
</dbReference>
<feature type="domain" description="DNL-type" evidence="2">
    <location>
        <begin position="105"/>
        <end position="207"/>
    </location>
</feature>
<dbReference type="InterPro" id="IPR024158">
    <property type="entry name" value="Mt_import_TIM15"/>
</dbReference>
<keyword evidence="1" id="KW-0479">Metal-binding</keyword>
<gene>
    <name evidence="3" type="ORF">Salat_1945400</name>
</gene>
<reference evidence="3" key="2">
    <citation type="journal article" date="2024" name="Plant">
        <title>Genomic evolution and insights into agronomic trait innovations of Sesamum species.</title>
        <authorList>
            <person name="Miao H."/>
            <person name="Wang L."/>
            <person name="Qu L."/>
            <person name="Liu H."/>
            <person name="Sun Y."/>
            <person name="Le M."/>
            <person name="Wang Q."/>
            <person name="Wei S."/>
            <person name="Zheng Y."/>
            <person name="Lin W."/>
            <person name="Duan Y."/>
            <person name="Cao H."/>
            <person name="Xiong S."/>
            <person name="Wang X."/>
            <person name="Wei L."/>
            <person name="Li C."/>
            <person name="Ma Q."/>
            <person name="Ju M."/>
            <person name="Zhao R."/>
            <person name="Li G."/>
            <person name="Mu C."/>
            <person name="Tian Q."/>
            <person name="Mei H."/>
            <person name="Zhang T."/>
            <person name="Gao T."/>
            <person name="Zhang H."/>
        </authorList>
    </citation>
    <scope>NUCLEOTIDE SEQUENCE</scope>
    <source>
        <strain evidence="3">3651</strain>
    </source>
</reference>
<name>A0AAE1Y4K3_9LAMI</name>
<dbReference type="EMBL" id="JACGWO010000007">
    <property type="protein sequence ID" value="KAK4423625.1"/>
    <property type="molecule type" value="Genomic_DNA"/>
</dbReference>
<dbReference type="PANTHER" id="PTHR20922:SF19">
    <property type="entry name" value="F24J5.3"/>
    <property type="match status" value="1"/>
</dbReference>
<dbReference type="Pfam" id="PF05180">
    <property type="entry name" value="zf-DNL"/>
    <property type="match status" value="1"/>
</dbReference>
<evidence type="ECO:0000313" key="3">
    <source>
        <dbReference type="EMBL" id="KAK4423625.1"/>
    </source>
</evidence>
<organism evidence="3 4">
    <name type="scientific">Sesamum alatum</name>
    <dbReference type="NCBI Taxonomy" id="300844"/>
    <lineage>
        <taxon>Eukaryota</taxon>
        <taxon>Viridiplantae</taxon>
        <taxon>Streptophyta</taxon>
        <taxon>Embryophyta</taxon>
        <taxon>Tracheophyta</taxon>
        <taxon>Spermatophyta</taxon>
        <taxon>Magnoliopsida</taxon>
        <taxon>eudicotyledons</taxon>
        <taxon>Gunneridae</taxon>
        <taxon>Pentapetalae</taxon>
        <taxon>asterids</taxon>
        <taxon>lamiids</taxon>
        <taxon>Lamiales</taxon>
        <taxon>Pedaliaceae</taxon>
        <taxon>Sesamum</taxon>
    </lineage>
</organism>
<evidence type="ECO:0000259" key="2">
    <source>
        <dbReference type="PROSITE" id="PS51501"/>
    </source>
</evidence>
<dbReference type="GO" id="GO:0050821">
    <property type="term" value="P:protein stabilization"/>
    <property type="evidence" value="ECO:0007669"/>
    <property type="project" value="TreeGrafter"/>
</dbReference>
<reference evidence="3" key="1">
    <citation type="submission" date="2020-06" db="EMBL/GenBank/DDBJ databases">
        <authorList>
            <person name="Li T."/>
            <person name="Hu X."/>
            <person name="Zhang T."/>
            <person name="Song X."/>
            <person name="Zhang H."/>
            <person name="Dai N."/>
            <person name="Sheng W."/>
            <person name="Hou X."/>
            <person name="Wei L."/>
        </authorList>
    </citation>
    <scope>NUCLEOTIDE SEQUENCE</scope>
    <source>
        <strain evidence="3">3651</strain>
        <tissue evidence="3">Leaf</tissue>
    </source>
</reference>
<dbReference type="GO" id="GO:0005739">
    <property type="term" value="C:mitochondrion"/>
    <property type="evidence" value="ECO:0007669"/>
    <property type="project" value="TreeGrafter"/>
</dbReference>
<dbReference type="GO" id="GO:0006457">
    <property type="term" value="P:protein folding"/>
    <property type="evidence" value="ECO:0007669"/>
    <property type="project" value="TreeGrafter"/>
</dbReference>
<comment type="caution">
    <text evidence="3">The sequence shown here is derived from an EMBL/GenBank/DDBJ whole genome shotgun (WGS) entry which is preliminary data.</text>
</comment>
<dbReference type="Proteomes" id="UP001293254">
    <property type="component" value="Unassembled WGS sequence"/>
</dbReference>
<accession>A0AAE1Y4K3</accession>
<dbReference type="PANTHER" id="PTHR20922">
    <property type="entry name" value="DNL-TYPE ZINC FINGER PROTEIN"/>
    <property type="match status" value="1"/>
</dbReference>
<dbReference type="GO" id="GO:0051087">
    <property type="term" value="F:protein-folding chaperone binding"/>
    <property type="evidence" value="ECO:0007669"/>
    <property type="project" value="TreeGrafter"/>
</dbReference>
<sequence length="370" mass="36972">MAAAGCKILGFDSSMCSISKTQIKTKPPTSSIPCSQFFRANLGPTCKSYTLPRLRISHRRNKALEQCYRAPRISCLLEDGYEEYQETEQSVSKNSQQEPAIDLKLPRRSLLVTFTCGACGVRSQRLINRLAYERGLVYVQCSGCSKYHKLVDNLGLVIEYNFQEEIDLDASTDQEVLEGFEPSGAGTGDAIDGVGAGTGAALGGATGARTTGAGAGAIVAGAGAGGGCCVGVGDACGGGTAGGRAGGETGGSGGGNAGGWDGLATGGLGGGCGGGTVGLEAGGTLGDGDVGAATGVATVTVGGGVVGGIVDGGGVVGGGTVGFVLAGAAAGAWALTVTDKMHKQERQAQKNAAILERVGGDYNLHLYLYI</sequence>
<dbReference type="InterPro" id="IPR007853">
    <property type="entry name" value="Znf_DNL-typ"/>
</dbReference>
<dbReference type="AlphaFoldDB" id="A0AAE1Y4K3"/>
<keyword evidence="1" id="KW-0862">Zinc</keyword>